<reference evidence="2 3" key="2">
    <citation type="submission" date="2019-04" db="EMBL/GenBank/DDBJ databases">
        <title>The genome sequence of big-headed turtle.</title>
        <authorList>
            <person name="Gong S."/>
        </authorList>
    </citation>
    <scope>NUCLEOTIDE SEQUENCE [LARGE SCALE GENOMIC DNA]</scope>
    <source>
        <strain evidence="2">DO16091913</strain>
        <tissue evidence="2">Muscle</tissue>
    </source>
</reference>
<keyword evidence="1" id="KW-0732">Signal</keyword>
<dbReference type="AlphaFoldDB" id="A0A4D9DZI1"/>
<evidence type="ECO:0000256" key="1">
    <source>
        <dbReference type="SAM" id="SignalP"/>
    </source>
</evidence>
<feature type="chain" id="PRO_5020040805" evidence="1">
    <location>
        <begin position="25"/>
        <end position="112"/>
    </location>
</feature>
<evidence type="ECO:0000313" key="3">
    <source>
        <dbReference type="Proteomes" id="UP000297703"/>
    </source>
</evidence>
<name>A0A4D9DZI1_9SAUR</name>
<keyword evidence="3" id="KW-1185">Reference proteome</keyword>
<proteinExistence type="predicted"/>
<dbReference type="Proteomes" id="UP000297703">
    <property type="component" value="Unassembled WGS sequence"/>
</dbReference>
<sequence>MSPGLPGPALVLGLLALLLPGTRSSYKASNNTVLEQHKKKKIKSRPYYVSQFQNKPFTITSFRSSSFPRGDLRTRVSVTMQAVNASDFMNYTVLDLGYYLEGGPGKIIGCKK</sequence>
<organism evidence="2 3">
    <name type="scientific">Platysternon megacephalum</name>
    <name type="common">big-headed turtle</name>
    <dbReference type="NCBI Taxonomy" id="55544"/>
    <lineage>
        <taxon>Eukaryota</taxon>
        <taxon>Metazoa</taxon>
        <taxon>Chordata</taxon>
        <taxon>Craniata</taxon>
        <taxon>Vertebrata</taxon>
        <taxon>Euteleostomi</taxon>
        <taxon>Archelosauria</taxon>
        <taxon>Testudinata</taxon>
        <taxon>Testudines</taxon>
        <taxon>Cryptodira</taxon>
        <taxon>Durocryptodira</taxon>
        <taxon>Testudinoidea</taxon>
        <taxon>Platysternidae</taxon>
        <taxon>Platysternon</taxon>
    </lineage>
</organism>
<comment type="caution">
    <text evidence="2">The sequence shown here is derived from an EMBL/GenBank/DDBJ whole genome shotgun (WGS) entry which is preliminary data.</text>
</comment>
<evidence type="ECO:0000313" key="2">
    <source>
        <dbReference type="EMBL" id="TFK00473.1"/>
    </source>
</evidence>
<gene>
    <name evidence="2" type="ORF">DR999_PMT17395</name>
</gene>
<dbReference type="EMBL" id="QXTE01000269">
    <property type="protein sequence ID" value="TFK00473.1"/>
    <property type="molecule type" value="Genomic_DNA"/>
</dbReference>
<reference evidence="2 3" key="1">
    <citation type="submission" date="2019-04" db="EMBL/GenBank/DDBJ databases">
        <title>Draft genome of the big-headed turtle Platysternon megacephalum.</title>
        <authorList>
            <person name="Gong S."/>
        </authorList>
    </citation>
    <scope>NUCLEOTIDE SEQUENCE [LARGE SCALE GENOMIC DNA]</scope>
    <source>
        <strain evidence="2">DO16091913</strain>
        <tissue evidence="2">Muscle</tissue>
    </source>
</reference>
<feature type="signal peptide" evidence="1">
    <location>
        <begin position="1"/>
        <end position="24"/>
    </location>
</feature>
<accession>A0A4D9DZI1</accession>
<protein>
    <submittedName>
        <fullName evidence="2">Coatomer subunit zeta-1</fullName>
    </submittedName>
</protein>